<keyword evidence="6" id="KW-0539">Nucleus</keyword>
<evidence type="ECO:0000313" key="10">
    <source>
        <dbReference type="Proteomes" id="UP000886998"/>
    </source>
</evidence>
<dbReference type="GO" id="GO:0008270">
    <property type="term" value="F:zinc ion binding"/>
    <property type="evidence" value="ECO:0007669"/>
    <property type="project" value="UniProtKB-KW"/>
</dbReference>
<dbReference type="Gene3D" id="3.30.160.60">
    <property type="entry name" value="Classic Zinc Finger"/>
    <property type="match status" value="2"/>
</dbReference>
<evidence type="ECO:0000256" key="5">
    <source>
        <dbReference type="ARBA" id="ARBA00022833"/>
    </source>
</evidence>
<comment type="caution">
    <text evidence="9">The sequence shown here is derived from an EMBL/GenBank/DDBJ whole genome shotgun (WGS) entry which is preliminary data.</text>
</comment>
<dbReference type="PANTHER" id="PTHR24394:SF29">
    <property type="entry name" value="MYONEURIN"/>
    <property type="match status" value="1"/>
</dbReference>
<dbReference type="OrthoDB" id="654211at2759"/>
<dbReference type="InterPro" id="IPR036236">
    <property type="entry name" value="Znf_C2H2_sf"/>
</dbReference>
<evidence type="ECO:0000256" key="1">
    <source>
        <dbReference type="ARBA" id="ARBA00004123"/>
    </source>
</evidence>
<evidence type="ECO:0000256" key="2">
    <source>
        <dbReference type="ARBA" id="ARBA00022723"/>
    </source>
</evidence>
<sequence>MAESNVYPSEEDFFYFCFDCRNTLKETEKEFLYVGALGPCYTCNLCRQEFEAGFKREKIKLDKTKMPSCSCAVCGKTFGRSDTLLHHSYQHSKQWPYQCSFCQKGFAIHSLLKKHERKRNTVREIQCNKCFKYFLGKICFALQSGAYCEECSNGPYPTEYVAS</sequence>
<dbReference type="Proteomes" id="UP000886998">
    <property type="component" value="Unassembled WGS sequence"/>
</dbReference>
<keyword evidence="3" id="KW-0677">Repeat</keyword>
<evidence type="ECO:0000259" key="8">
    <source>
        <dbReference type="PROSITE" id="PS50157"/>
    </source>
</evidence>
<gene>
    <name evidence="9" type="ORF">TNIN_420631</name>
</gene>
<dbReference type="SMART" id="SM00355">
    <property type="entry name" value="ZnF_C2H2"/>
    <property type="match status" value="2"/>
</dbReference>
<dbReference type="EMBL" id="BMAV01027729">
    <property type="protein sequence ID" value="GFS61858.1"/>
    <property type="molecule type" value="Genomic_DNA"/>
</dbReference>
<keyword evidence="2" id="KW-0479">Metal-binding</keyword>
<name>A0A8X6ML80_9ARAC</name>
<keyword evidence="10" id="KW-1185">Reference proteome</keyword>
<dbReference type="PROSITE" id="PS50157">
    <property type="entry name" value="ZINC_FINGER_C2H2_2"/>
    <property type="match status" value="2"/>
</dbReference>
<organism evidence="9 10">
    <name type="scientific">Trichonephila inaurata madagascariensis</name>
    <dbReference type="NCBI Taxonomy" id="2747483"/>
    <lineage>
        <taxon>Eukaryota</taxon>
        <taxon>Metazoa</taxon>
        <taxon>Ecdysozoa</taxon>
        <taxon>Arthropoda</taxon>
        <taxon>Chelicerata</taxon>
        <taxon>Arachnida</taxon>
        <taxon>Araneae</taxon>
        <taxon>Araneomorphae</taxon>
        <taxon>Entelegynae</taxon>
        <taxon>Araneoidea</taxon>
        <taxon>Nephilidae</taxon>
        <taxon>Trichonephila</taxon>
        <taxon>Trichonephila inaurata</taxon>
    </lineage>
</organism>
<proteinExistence type="predicted"/>
<evidence type="ECO:0000256" key="6">
    <source>
        <dbReference type="ARBA" id="ARBA00023242"/>
    </source>
</evidence>
<dbReference type="GO" id="GO:0000981">
    <property type="term" value="F:DNA-binding transcription factor activity, RNA polymerase II-specific"/>
    <property type="evidence" value="ECO:0007669"/>
    <property type="project" value="TreeGrafter"/>
</dbReference>
<evidence type="ECO:0000256" key="4">
    <source>
        <dbReference type="ARBA" id="ARBA00022771"/>
    </source>
</evidence>
<accession>A0A8X6ML80</accession>
<comment type="subcellular location">
    <subcellularLocation>
        <location evidence="1">Nucleus</location>
    </subcellularLocation>
</comment>
<feature type="domain" description="C2H2-type" evidence="8">
    <location>
        <begin position="69"/>
        <end position="96"/>
    </location>
</feature>
<evidence type="ECO:0000256" key="7">
    <source>
        <dbReference type="PROSITE-ProRule" id="PRU00042"/>
    </source>
</evidence>
<dbReference type="GO" id="GO:0005634">
    <property type="term" value="C:nucleus"/>
    <property type="evidence" value="ECO:0007669"/>
    <property type="project" value="UniProtKB-SubCell"/>
</dbReference>
<dbReference type="AlphaFoldDB" id="A0A8X6ML80"/>
<feature type="domain" description="C2H2-type" evidence="8">
    <location>
        <begin position="97"/>
        <end position="124"/>
    </location>
</feature>
<dbReference type="InterPro" id="IPR013087">
    <property type="entry name" value="Znf_C2H2_type"/>
</dbReference>
<dbReference type="PANTHER" id="PTHR24394">
    <property type="entry name" value="ZINC FINGER PROTEIN"/>
    <property type="match status" value="1"/>
</dbReference>
<keyword evidence="4 7" id="KW-0863">Zinc-finger</keyword>
<evidence type="ECO:0000256" key="3">
    <source>
        <dbReference type="ARBA" id="ARBA00022737"/>
    </source>
</evidence>
<reference evidence="9" key="1">
    <citation type="submission" date="2020-08" db="EMBL/GenBank/DDBJ databases">
        <title>Multicomponent nature underlies the extraordinary mechanical properties of spider dragline silk.</title>
        <authorList>
            <person name="Kono N."/>
            <person name="Nakamura H."/>
            <person name="Mori M."/>
            <person name="Yoshida Y."/>
            <person name="Ohtoshi R."/>
            <person name="Malay A.D."/>
            <person name="Moran D.A.P."/>
            <person name="Tomita M."/>
            <person name="Numata K."/>
            <person name="Arakawa K."/>
        </authorList>
    </citation>
    <scope>NUCLEOTIDE SEQUENCE</scope>
</reference>
<evidence type="ECO:0000313" key="9">
    <source>
        <dbReference type="EMBL" id="GFS61858.1"/>
    </source>
</evidence>
<dbReference type="PROSITE" id="PS00028">
    <property type="entry name" value="ZINC_FINGER_C2H2_1"/>
    <property type="match status" value="1"/>
</dbReference>
<dbReference type="SUPFAM" id="SSF57667">
    <property type="entry name" value="beta-beta-alpha zinc fingers"/>
    <property type="match status" value="1"/>
</dbReference>
<keyword evidence="5" id="KW-0862">Zinc</keyword>
<protein>
    <recommendedName>
        <fullName evidence="8">C2H2-type domain-containing protein</fullName>
    </recommendedName>
</protein>